<reference evidence="5 6" key="1">
    <citation type="submission" date="2012-01" db="EMBL/GenBank/DDBJ databases">
        <title>The Genome Sequence of Odoribacter laneus YIT 12061.</title>
        <authorList>
            <consortium name="The Broad Institute Genome Sequencing Platform"/>
            <person name="Earl A."/>
            <person name="Ward D."/>
            <person name="Feldgarden M."/>
            <person name="Gevers D."/>
            <person name="Morotomi M."/>
            <person name="Young S.K."/>
            <person name="Zeng Q."/>
            <person name="Gargeya S."/>
            <person name="Fitzgerald M."/>
            <person name="Haas B."/>
            <person name="Abouelleil A."/>
            <person name="Alvarado L."/>
            <person name="Arachchi H.M."/>
            <person name="Berlin A."/>
            <person name="Chapman S.B."/>
            <person name="Gearin G."/>
            <person name="Goldberg J."/>
            <person name="Griggs A."/>
            <person name="Gujja S."/>
            <person name="Hansen M."/>
            <person name="Heiman D."/>
            <person name="Howarth C."/>
            <person name="Larimer J."/>
            <person name="Lui A."/>
            <person name="MacDonald P.J.P."/>
            <person name="McCowen C."/>
            <person name="Montmayeur A."/>
            <person name="Murphy C."/>
            <person name="Neiman D."/>
            <person name="Pearson M."/>
            <person name="Priest M."/>
            <person name="Roberts A."/>
            <person name="Saif S."/>
            <person name="Shea T."/>
            <person name="Sisk P."/>
            <person name="Stolte C."/>
            <person name="Sykes S."/>
            <person name="Wortman J."/>
            <person name="Nusbaum C."/>
            <person name="Birren B."/>
        </authorList>
    </citation>
    <scope>NUCLEOTIDE SEQUENCE [LARGE SCALE GENOMIC DNA]</scope>
    <source>
        <strain evidence="5 6">YIT 12061</strain>
    </source>
</reference>
<gene>
    <name evidence="5" type="ORF">HMPREF9449_01085</name>
</gene>
<dbReference type="SUPFAM" id="SSF52540">
    <property type="entry name" value="P-loop containing nucleoside triphosphate hydrolases"/>
    <property type="match status" value="1"/>
</dbReference>
<dbReference type="PATRIC" id="fig|742817.3.peg.1149"/>
<dbReference type="Gene3D" id="3.40.50.300">
    <property type="entry name" value="P-loop containing nucleotide triphosphate hydrolases"/>
    <property type="match status" value="1"/>
</dbReference>
<evidence type="ECO:0000256" key="3">
    <source>
        <dbReference type="ARBA" id="ARBA00022840"/>
    </source>
</evidence>
<dbReference type="RefSeq" id="WP_009136233.1">
    <property type="nucleotide sequence ID" value="NZ_JH594596.1"/>
</dbReference>
<dbReference type="Proteomes" id="UP000004892">
    <property type="component" value="Unassembled WGS sequence"/>
</dbReference>
<evidence type="ECO:0000313" key="5">
    <source>
        <dbReference type="EMBL" id="EHP48722.1"/>
    </source>
</evidence>
<dbReference type="SMART" id="SM00382">
    <property type="entry name" value="AAA"/>
    <property type="match status" value="1"/>
</dbReference>
<keyword evidence="1" id="KW-0813">Transport</keyword>
<dbReference type="PANTHER" id="PTHR42939">
    <property type="entry name" value="ABC TRANSPORTER ATP-BINDING PROTEIN ALBC-RELATED"/>
    <property type="match status" value="1"/>
</dbReference>
<dbReference type="InterPro" id="IPR051782">
    <property type="entry name" value="ABC_Transporter_VariousFunc"/>
</dbReference>
<dbReference type="AlphaFoldDB" id="H1DFP9"/>
<keyword evidence="2" id="KW-0547">Nucleotide-binding</keyword>
<dbReference type="GO" id="GO:0016887">
    <property type="term" value="F:ATP hydrolysis activity"/>
    <property type="evidence" value="ECO:0007669"/>
    <property type="project" value="InterPro"/>
</dbReference>
<dbReference type="CDD" id="cd03230">
    <property type="entry name" value="ABC_DR_subfamily_A"/>
    <property type="match status" value="1"/>
</dbReference>
<dbReference type="InterPro" id="IPR003593">
    <property type="entry name" value="AAA+_ATPase"/>
</dbReference>
<dbReference type="EMBL" id="ADMC01000017">
    <property type="protein sequence ID" value="EHP48722.1"/>
    <property type="molecule type" value="Genomic_DNA"/>
</dbReference>
<dbReference type="eggNOG" id="COG1131">
    <property type="taxonomic scope" value="Bacteria"/>
</dbReference>
<dbReference type="PROSITE" id="PS50893">
    <property type="entry name" value="ABC_TRANSPORTER_2"/>
    <property type="match status" value="1"/>
</dbReference>
<dbReference type="InterPro" id="IPR027417">
    <property type="entry name" value="P-loop_NTPase"/>
</dbReference>
<dbReference type="InterPro" id="IPR003439">
    <property type="entry name" value="ABC_transporter-like_ATP-bd"/>
</dbReference>
<name>H1DFP9_9BACT</name>
<organism evidence="5 6">
    <name type="scientific">Odoribacter laneus YIT 12061</name>
    <dbReference type="NCBI Taxonomy" id="742817"/>
    <lineage>
        <taxon>Bacteria</taxon>
        <taxon>Pseudomonadati</taxon>
        <taxon>Bacteroidota</taxon>
        <taxon>Bacteroidia</taxon>
        <taxon>Bacteroidales</taxon>
        <taxon>Odoribacteraceae</taxon>
        <taxon>Odoribacter</taxon>
    </lineage>
</organism>
<dbReference type="STRING" id="742817.HMPREF9449_01085"/>
<keyword evidence="3" id="KW-0067">ATP-binding</keyword>
<dbReference type="GO" id="GO:0005524">
    <property type="term" value="F:ATP binding"/>
    <property type="evidence" value="ECO:0007669"/>
    <property type="project" value="UniProtKB-KW"/>
</dbReference>
<accession>H1DFP9</accession>
<evidence type="ECO:0000256" key="2">
    <source>
        <dbReference type="ARBA" id="ARBA00022741"/>
    </source>
</evidence>
<evidence type="ECO:0000256" key="1">
    <source>
        <dbReference type="ARBA" id="ARBA00022448"/>
    </source>
</evidence>
<feature type="domain" description="ABC transporter" evidence="4">
    <location>
        <begin position="6"/>
        <end position="236"/>
    </location>
</feature>
<dbReference type="GeneID" id="98068672"/>
<protein>
    <recommendedName>
        <fullName evidence="4">ABC transporter domain-containing protein</fullName>
    </recommendedName>
</protein>
<proteinExistence type="predicted"/>
<evidence type="ECO:0000313" key="6">
    <source>
        <dbReference type="Proteomes" id="UP000004892"/>
    </source>
</evidence>
<keyword evidence="6" id="KW-1185">Reference proteome</keyword>
<dbReference type="Pfam" id="PF00005">
    <property type="entry name" value="ABC_tran"/>
    <property type="match status" value="1"/>
</dbReference>
<sequence>MENPVIQIQNLKKSFNHQEVLKGIDLEVNAGEVIGYLGSNGAGKSTTVKILCGVIRDFEGDIRILGHDLRQEDITIKKRIGYIPENAIMYEQLTPLEYLEFTASLYGITPDIARQKSTDLLELFEMKNFRNDRMLHFSKGMKQKIHILSGLLHNPDILFMDEPLNGLDANAVIMVKEMISQLSKEGKTIFYCSHLMDIVERISTRIILLNEGQIIANGAVEILKQQSGSSSLENLFSKLTGQTDSTEKAEKIIHVFEKKNQ</sequence>
<dbReference type="PANTHER" id="PTHR42939:SF1">
    <property type="entry name" value="ABC TRANSPORTER ATP-BINDING PROTEIN ALBC-RELATED"/>
    <property type="match status" value="1"/>
</dbReference>
<dbReference type="HOGENOM" id="CLU_000604_1_2_10"/>
<evidence type="ECO:0000259" key="4">
    <source>
        <dbReference type="PROSITE" id="PS50893"/>
    </source>
</evidence>
<comment type="caution">
    <text evidence="5">The sequence shown here is derived from an EMBL/GenBank/DDBJ whole genome shotgun (WGS) entry which is preliminary data.</text>
</comment>